<evidence type="ECO:0000256" key="1">
    <source>
        <dbReference type="ARBA" id="ARBA00004162"/>
    </source>
</evidence>
<keyword evidence="5 8" id="KW-1133">Transmembrane helix</keyword>
<dbReference type="AlphaFoldDB" id="A0A1T4W4T7"/>
<evidence type="ECO:0000256" key="4">
    <source>
        <dbReference type="ARBA" id="ARBA00022692"/>
    </source>
</evidence>
<dbReference type="GO" id="GO:0005886">
    <property type="term" value="C:plasma membrane"/>
    <property type="evidence" value="ECO:0007669"/>
    <property type="project" value="UniProtKB-SubCell"/>
</dbReference>
<dbReference type="Gene3D" id="3.30.1330.60">
    <property type="entry name" value="OmpA-like domain"/>
    <property type="match status" value="1"/>
</dbReference>
<feature type="transmembrane region" description="Helical" evidence="8">
    <location>
        <begin position="25"/>
        <end position="46"/>
    </location>
</feature>
<sequence length="247" mass="27500">MPEEDVIIIEQVEDPPPREEGLPPWMATFADMVTLLLCFFVLLLSFTNQDINNFQMLMGAMSDAFGVQKERSDAREIPYADTSRQFKRQVESENDIKQLAASLKKFIQDESLTGEASLSVDNTGVMLRVGNKAMFRPGSSDLMPESISVLVEVIKLLNSTPFNLIVRGHTDGEDLNEQLFDTNWELSATRAAACLRFILEHSSVSPQRLKAVGLAGSKPLVPSTTAANKALNRRVEFYFQAPGAENW</sequence>
<dbReference type="RefSeq" id="WP_078715900.1">
    <property type="nucleotide sequence ID" value="NZ_FUYC01000001.1"/>
</dbReference>
<keyword evidence="11" id="KW-1185">Reference proteome</keyword>
<evidence type="ECO:0000313" key="10">
    <source>
        <dbReference type="EMBL" id="SKA72243.1"/>
    </source>
</evidence>
<evidence type="ECO:0000256" key="6">
    <source>
        <dbReference type="ARBA" id="ARBA00023136"/>
    </source>
</evidence>
<dbReference type="InterPro" id="IPR036737">
    <property type="entry name" value="OmpA-like_sf"/>
</dbReference>
<keyword evidence="4 8" id="KW-0812">Transmembrane</keyword>
<evidence type="ECO:0000256" key="2">
    <source>
        <dbReference type="ARBA" id="ARBA00008914"/>
    </source>
</evidence>
<evidence type="ECO:0000259" key="9">
    <source>
        <dbReference type="PROSITE" id="PS51123"/>
    </source>
</evidence>
<dbReference type="Pfam" id="PF13677">
    <property type="entry name" value="MotB_plug"/>
    <property type="match status" value="1"/>
</dbReference>
<evidence type="ECO:0000256" key="5">
    <source>
        <dbReference type="ARBA" id="ARBA00022989"/>
    </source>
</evidence>
<organism evidence="10 11">
    <name type="scientific">Paucidesulfovibrio gracilis DSM 16080</name>
    <dbReference type="NCBI Taxonomy" id="1121449"/>
    <lineage>
        <taxon>Bacteria</taxon>
        <taxon>Pseudomonadati</taxon>
        <taxon>Thermodesulfobacteriota</taxon>
        <taxon>Desulfovibrionia</taxon>
        <taxon>Desulfovibrionales</taxon>
        <taxon>Desulfovibrionaceae</taxon>
        <taxon>Paucidesulfovibrio</taxon>
    </lineage>
</organism>
<evidence type="ECO:0000256" key="3">
    <source>
        <dbReference type="ARBA" id="ARBA00022475"/>
    </source>
</evidence>
<dbReference type="InterPro" id="IPR050330">
    <property type="entry name" value="Bact_OuterMem_StrucFunc"/>
</dbReference>
<dbReference type="STRING" id="1121449.SAMN02745704_00324"/>
<comment type="similarity">
    <text evidence="2">Belongs to the MotB family.</text>
</comment>
<dbReference type="CDD" id="cd07185">
    <property type="entry name" value="OmpA_C-like"/>
    <property type="match status" value="1"/>
</dbReference>
<feature type="domain" description="OmpA-like" evidence="9">
    <location>
        <begin position="122"/>
        <end position="243"/>
    </location>
</feature>
<evidence type="ECO:0000256" key="8">
    <source>
        <dbReference type="SAM" id="Phobius"/>
    </source>
</evidence>
<proteinExistence type="inferred from homology"/>
<dbReference type="Pfam" id="PF00691">
    <property type="entry name" value="OmpA"/>
    <property type="match status" value="1"/>
</dbReference>
<keyword evidence="3" id="KW-1003">Cell membrane</keyword>
<dbReference type="EMBL" id="FUYC01000001">
    <property type="protein sequence ID" value="SKA72243.1"/>
    <property type="molecule type" value="Genomic_DNA"/>
</dbReference>
<gene>
    <name evidence="10" type="ORF">SAMN02745704_00324</name>
</gene>
<dbReference type="InterPro" id="IPR006665">
    <property type="entry name" value="OmpA-like"/>
</dbReference>
<name>A0A1T4W4T7_9BACT</name>
<dbReference type="OrthoDB" id="9783110at2"/>
<evidence type="ECO:0000256" key="7">
    <source>
        <dbReference type="PROSITE-ProRule" id="PRU00473"/>
    </source>
</evidence>
<evidence type="ECO:0000313" key="11">
    <source>
        <dbReference type="Proteomes" id="UP000190027"/>
    </source>
</evidence>
<protein>
    <submittedName>
        <fullName evidence="10">Chemotaxis protein MotB</fullName>
    </submittedName>
</protein>
<keyword evidence="6 7" id="KW-0472">Membrane</keyword>
<reference evidence="10 11" key="1">
    <citation type="submission" date="2017-02" db="EMBL/GenBank/DDBJ databases">
        <authorList>
            <person name="Peterson S.W."/>
        </authorList>
    </citation>
    <scope>NUCLEOTIDE SEQUENCE [LARGE SCALE GENOMIC DNA]</scope>
    <source>
        <strain evidence="10 11">DSM 16080</strain>
    </source>
</reference>
<accession>A0A1T4W4T7</accession>
<dbReference type="PANTHER" id="PTHR30329:SF21">
    <property type="entry name" value="LIPOPROTEIN YIAD-RELATED"/>
    <property type="match status" value="1"/>
</dbReference>
<dbReference type="PANTHER" id="PTHR30329">
    <property type="entry name" value="STATOR ELEMENT OF FLAGELLAR MOTOR COMPLEX"/>
    <property type="match status" value="1"/>
</dbReference>
<dbReference type="SUPFAM" id="SSF103088">
    <property type="entry name" value="OmpA-like"/>
    <property type="match status" value="1"/>
</dbReference>
<dbReference type="PROSITE" id="PS51123">
    <property type="entry name" value="OMPA_2"/>
    <property type="match status" value="1"/>
</dbReference>
<comment type="subcellular location">
    <subcellularLocation>
        <location evidence="1">Cell membrane</location>
        <topology evidence="1">Single-pass membrane protein</topology>
    </subcellularLocation>
</comment>
<dbReference type="InterPro" id="IPR025713">
    <property type="entry name" value="MotB-like_N_dom"/>
</dbReference>
<dbReference type="Proteomes" id="UP000190027">
    <property type="component" value="Unassembled WGS sequence"/>
</dbReference>